<dbReference type="Proteomes" id="UP000176939">
    <property type="component" value="Unassembled WGS sequence"/>
</dbReference>
<feature type="compositionally biased region" description="Pro residues" evidence="1">
    <location>
        <begin position="37"/>
        <end position="71"/>
    </location>
</feature>
<dbReference type="InterPro" id="IPR008258">
    <property type="entry name" value="Transglycosylase_SLT_dom_1"/>
</dbReference>
<evidence type="ECO:0000313" key="4">
    <source>
        <dbReference type="Proteomes" id="UP000176939"/>
    </source>
</evidence>
<dbReference type="SUPFAM" id="SSF53955">
    <property type="entry name" value="Lysozyme-like"/>
    <property type="match status" value="1"/>
</dbReference>
<protein>
    <recommendedName>
        <fullName evidence="2">Transglycosylase SLT domain-containing protein</fullName>
    </recommendedName>
</protein>
<feature type="domain" description="Transglycosylase SLT" evidence="2">
    <location>
        <begin position="86"/>
        <end position="162"/>
    </location>
</feature>
<sequence>MVLIAVFLVDLVLLAWRISDGSSKLQVLSFIASTTPTPVPTSMPTPTITPTPSPTLTPTPLPTPSPTPTSVPQPKFSQEQIHGFIERFAAQYSVDPNVLRHIATCESDFNAEAINGSYVGLFQFGSASWKSNRVIMGEDTDPDLRFNAEESVQTAAFIVSKGIKNIWPNCYP</sequence>
<evidence type="ECO:0000313" key="3">
    <source>
        <dbReference type="EMBL" id="OGM10411.1"/>
    </source>
</evidence>
<dbReference type="AlphaFoldDB" id="A0A1F7X611"/>
<evidence type="ECO:0000259" key="2">
    <source>
        <dbReference type="Pfam" id="PF01464"/>
    </source>
</evidence>
<proteinExistence type="predicted"/>
<dbReference type="Gene3D" id="1.10.530.10">
    <property type="match status" value="1"/>
</dbReference>
<dbReference type="InterPro" id="IPR023346">
    <property type="entry name" value="Lysozyme-like_dom_sf"/>
</dbReference>
<accession>A0A1F7X611</accession>
<dbReference type="Pfam" id="PF01464">
    <property type="entry name" value="SLT"/>
    <property type="match status" value="1"/>
</dbReference>
<name>A0A1F7X611_9BACT</name>
<comment type="caution">
    <text evidence="3">The sequence shown here is derived from an EMBL/GenBank/DDBJ whole genome shotgun (WGS) entry which is preliminary data.</text>
</comment>
<organism evidence="3 4">
    <name type="scientific">Candidatus Woesebacteria bacterium RBG_13_36_22</name>
    <dbReference type="NCBI Taxonomy" id="1802478"/>
    <lineage>
        <taxon>Bacteria</taxon>
        <taxon>Candidatus Woeseibacteriota</taxon>
    </lineage>
</organism>
<dbReference type="EMBL" id="MGFQ01000013">
    <property type="protein sequence ID" value="OGM10411.1"/>
    <property type="molecule type" value="Genomic_DNA"/>
</dbReference>
<gene>
    <name evidence="3" type="ORF">A2Z67_02920</name>
</gene>
<feature type="region of interest" description="Disordered" evidence="1">
    <location>
        <begin position="37"/>
        <end position="75"/>
    </location>
</feature>
<reference evidence="3 4" key="1">
    <citation type="journal article" date="2016" name="Nat. Commun.">
        <title>Thousands of microbial genomes shed light on interconnected biogeochemical processes in an aquifer system.</title>
        <authorList>
            <person name="Anantharaman K."/>
            <person name="Brown C.T."/>
            <person name="Hug L.A."/>
            <person name="Sharon I."/>
            <person name="Castelle C.J."/>
            <person name="Probst A.J."/>
            <person name="Thomas B.C."/>
            <person name="Singh A."/>
            <person name="Wilkins M.J."/>
            <person name="Karaoz U."/>
            <person name="Brodie E.L."/>
            <person name="Williams K.H."/>
            <person name="Hubbard S.S."/>
            <person name="Banfield J.F."/>
        </authorList>
    </citation>
    <scope>NUCLEOTIDE SEQUENCE [LARGE SCALE GENOMIC DNA]</scope>
</reference>
<evidence type="ECO:0000256" key="1">
    <source>
        <dbReference type="SAM" id="MobiDB-lite"/>
    </source>
</evidence>